<evidence type="ECO:0000256" key="2">
    <source>
        <dbReference type="ARBA" id="ARBA00022692"/>
    </source>
</evidence>
<evidence type="ECO:0000256" key="4">
    <source>
        <dbReference type="ARBA" id="ARBA00023136"/>
    </source>
</evidence>
<feature type="coiled-coil region" evidence="5">
    <location>
        <begin position="168"/>
        <end position="255"/>
    </location>
</feature>
<protein>
    <submittedName>
        <fullName evidence="8">Protein shisa-6 homolog</fullName>
    </submittedName>
</protein>
<dbReference type="GO" id="GO:0032591">
    <property type="term" value="C:dendritic spine membrane"/>
    <property type="evidence" value="ECO:0007669"/>
    <property type="project" value="TreeGrafter"/>
</dbReference>
<feature type="region of interest" description="Disordered" evidence="6">
    <location>
        <begin position="1"/>
        <end position="31"/>
    </location>
</feature>
<evidence type="ECO:0000256" key="6">
    <source>
        <dbReference type="SAM" id="MobiDB-lite"/>
    </source>
</evidence>
<dbReference type="GO" id="GO:0032281">
    <property type="term" value="C:AMPA glutamate receptor complex"/>
    <property type="evidence" value="ECO:0007669"/>
    <property type="project" value="TreeGrafter"/>
</dbReference>
<accession>A0A485MNP5</accession>
<keyword evidence="3 7" id="KW-1133">Transmembrane helix</keyword>
<proteinExistence type="predicted"/>
<feature type="compositionally biased region" description="Basic and acidic residues" evidence="6">
    <location>
        <begin position="46"/>
        <end position="56"/>
    </location>
</feature>
<keyword evidence="5" id="KW-0175">Coiled coil</keyword>
<evidence type="ECO:0000313" key="9">
    <source>
        <dbReference type="Proteomes" id="UP000386466"/>
    </source>
</evidence>
<dbReference type="PANTHER" id="PTHR31774">
    <property type="entry name" value="PROTEIN SHISA-9-RELATED"/>
    <property type="match status" value="1"/>
</dbReference>
<evidence type="ECO:0000256" key="3">
    <source>
        <dbReference type="ARBA" id="ARBA00022989"/>
    </source>
</evidence>
<comment type="subcellular location">
    <subcellularLocation>
        <location evidence="1">Membrane</location>
    </subcellularLocation>
</comment>
<gene>
    <name evidence="8" type="ORF">LYPA_23C015759</name>
</gene>
<dbReference type="AlphaFoldDB" id="A0A485MNP5"/>
<evidence type="ECO:0000256" key="1">
    <source>
        <dbReference type="ARBA" id="ARBA00004370"/>
    </source>
</evidence>
<dbReference type="InterPro" id="IPR026910">
    <property type="entry name" value="Shisa"/>
</dbReference>
<name>A0A485MNP5_LYNPA</name>
<feature type="region of interest" description="Disordered" evidence="6">
    <location>
        <begin position="37"/>
        <end position="56"/>
    </location>
</feature>
<dbReference type="GO" id="GO:0045211">
    <property type="term" value="C:postsynaptic membrane"/>
    <property type="evidence" value="ECO:0007669"/>
    <property type="project" value="TreeGrafter"/>
</dbReference>
<dbReference type="EMBL" id="CAAGRJ010004678">
    <property type="protein sequence ID" value="VFV22631.1"/>
    <property type="molecule type" value="Genomic_DNA"/>
</dbReference>
<dbReference type="PANTHER" id="PTHR31774:SF1">
    <property type="entry name" value="PROTEIN SHISA-9"/>
    <property type="match status" value="1"/>
</dbReference>
<dbReference type="Proteomes" id="UP000386466">
    <property type="component" value="Unassembled WGS sequence"/>
</dbReference>
<keyword evidence="9" id="KW-1185">Reference proteome</keyword>
<feature type="compositionally biased region" description="Basic and acidic residues" evidence="6">
    <location>
        <begin position="1"/>
        <end position="16"/>
    </location>
</feature>
<sequence length="361" mass="41604">MLTGDNRRLKAEETRPDCATSEAATEPEHLHQLRHSAVAQHPQGPARKDDSPHHPTKDKTTLILYIICGWDVMVLVGIFTKPGLEKAHRRQRALADVMRPQGHCNTDPMERDLNIVVHVQHYENMDTRTPINNLRTASSISSQLSGHVHTYKENPFFTENKKALEDKCNALRSVKAIKEAKVKQLKEKAHILEEFYKQRRVAAEEKLKMAQCELVAIENQLEATEENLKIANEEIYKYKQQIEQTQEQLQQAELTFRHQIAVHEKNAQHNWIKTQIWDREMAEQSRERAHLKQKSILFLYPRLDVMEGKKLPEGHLGQKPMPGRPKMQNPPRRGPLADPETSVTSVSYSSSDYTKNADKDK</sequence>
<feature type="compositionally biased region" description="Low complexity" evidence="6">
    <location>
        <begin position="341"/>
        <end position="354"/>
    </location>
</feature>
<keyword evidence="2 7" id="KW-0812">Transmembrane</keyword>
<evidence type="ECO:0000256" key="7">
    <source>
        <dbReference type="SAM" id="Phobius"/>
    </source>
</evidence>
<feature type="transmembrane region" description="Helical" evidence="7">
    <location>
        <begin position="62"/>
        <end position="80"/>
    </location>
</feature>
<dbReference type="GO" id="GO:0048172">
    <property type="term" value="P:regulation of short-term neuronal synaptic plasticity"/>
    <property type="evidence" value="ECO:0007669"/>
    <property type="project" value="TreeGrafter"/>
</dbReference>
<reference evidence="8 9" key="1">
    <citation type="submission" date="2019-01" db="EMBL/GenBank/DDBJ databases">
        <authorList>
            <person name="Alioto T."/>
            <person name="Alioto T."/>
        </authorList>
    </citation>
    <scope>NUCLEOTIDE SEQUENCE [LARGE SCALE GENOMIC DNA]</scope>
</reference>
<keyword evidence="4 7" id="KW-0472">Membrane</keyword>
<organism evidence="8 9">
    <name type="scientific">Lynx pardinus</name>
    <name type="common">Iberian lynx</name>
    <name type="synonym">Felis pardina</name>
    <dbReference type="NCBI Taxonomy" id="191816"/>
    <lineage>
        <taxon>Eukaryota</taxon>
        <taxon>Metazoa</taxon>
        <taxon>Chordata</taxon>
        <taxon>Craniata</taxon>
        <taxon>Vertebrata</taxon>
        <taxon>Euteleostomi</taxon>
        <taxon>Mammalia</taxon>
        <taxon>Eutheria</taxon>
        <taxon>Laurasiatheria</taxon>
        <taxon>Carnivora</taxon>
        <taxon>Feliformia</taxon>
        <taxon>Felidae</taxon>
        <taxon>Felinae</taxon>
        <taxon>Lynx</taxon>
    </lineage>
</organism>
<evidence type="ECO:0000256" key="5">
    <source>
        <dbReference type="SAM" id="Coils"/>
    </source>
</evidence>
<dbReference type="GO" id="GO:0014069">
    <property type="term" value="C:postsynaptic density"/>
    <property type="evidence" value="ECO:0007669"/>
    <property type="project" value="TreeGrafter"/>
</dbReference>
<feature type="region of interest" description="Disordered" evidence="6">
    <location>
        <begin position="311"/>
        <end position="361"/>
    </location>
</feature>
<feature type="non-terminal residue" evidence="8">
    <location>
        <position position="361"/>
    </location>
</feature>
<evidence type="ECO:0000313" key="8">
    <source>
        <dbReference type="EMBL" id="VFV22631.1"/>
    </source>
</evidence>